<keyword evidence="5" id="KW-0633">Potassium transport</keyword>
<dbReference type="GO" id="GO:1902600">
    <property type="term" value="P:proton transmembrane transport"/>
    <property type="evidence" value="ECO:0007669"/>
    <property type="project" value="UniProtKB-KW"/>
</dbReference>
<evidence type="ECO:0000256" key="7">
    <source>
        <dbReference type="ARBA" id="ARBA00022781"/>
    </source>
</evidence>
<dbReference type="OrthoDB" id="5912413at2759"/>
<evidence type="ECO:0000256" key="17">
    <source>
        <dbReference type="ARBA" id="ARBA00047115"/>
    </source>
</evidence>
<comment type="similarity">
    <text evidence="2 18">Belongs to the X(+)/potassium ATPases subunit beta family.</text>
</comment>
<keyword evidence="15" id="KW-0325">Glycoprotein</keyword>
<dbReference type="InterPro" id="IPR000402">
    <property type="entry name" value="Na/K_ATPase_sub_beta"/>
</dbReference>
<organism evidence="19 20">
    <name type="scientific">Gadus morhua</name>
    <name type="common">Atlantic cod</name>
    <dbReference type="NCBI Taxonomy" id="8049"/>
    <lineage>
        <taxon>Eukaryota</taxon>
        <taxon>Metazoa</taxon>
        <taxon>Chordata</taxon>
        <taxon>Craniata</taxon>
        <taxon>Vertebrata</taxon>
        <taxon>Euteleostomi</taxon>
        <taxon>Actinopterygii</taxon>
        <taxon>Neopterygii</taxon>
        <taxon>Teleostei</taxon>
        <taxon>Neoteleostei</taxon>
        <taxon>Acanthomorphata</taxon>
        <taxon>Zeiogadaria</taxon>
        <taxon>Gadariae</taxon>
        <taxon>Gadiformes</taxon>
        <taxon>Gadoidei</taxon>
        <taxon>Gadidae</taxon>
        <taxon>Gadus</taxon>
    </lineage>
</organism>
<dbReference type="GO" id="GO:0007155">
    <property type="term" value="P:cell adhesion"/>
    <property type="evidence" value="ECO:0007669"/>
    <property type="project" value="UniProtKB-KW"/>
</dbReference>
<evidence type="ECO:0000256" key="8">
    <source>
        <dbReference type="ARBA" id="ARBA00022889"/>
    </source>
</evidence>
<keyword evidence="11 18" id="KW-1133">Transmembrane helix</keyword>
<evidence type="ECO:0000256" key="5">
    <source>
        <dbReference type="ARBA" id="ARBA00022538"/>
    </source>
</evidence>
<evidence type="ECO:0000256" key="2">
    <source>
        <dbReference type="ARBA" id="ARBA00005876"/>
    </source>
</evidence>
<evidence type="ECO:0000313" key="19">
    <source>
        <dbReference type="Ensembl" id="ENSGMOP00000065726.1"/>
    </source>
</evidence>
<keyword evidence="4" id="KW-1003">Cell membrane</keyword>
<comment type="function">
    <text evidence="18">This is the non-catalytic component of the active enzyme, which catalyzes the hydrolysis of ATP coupled with the exchange of Na(+) and K(+) ions across the plasma membrane.</text>
</comment>
<dbReference type="Pfam" id="PF00287">
    <property type="entry name" value="Na_K-ATPase"/>
    <property type="match status" value="1"/>
</dbReference>
<keyword evidence="20" id="KW-1185">Reference proteome</keyword>
<keyword evidence="6 18" id="KW-0812">Transmembrane</keyword>
<dbReference type="GO" id="GO:0036376">
    <property type="term" value="P:sodium ion export across plasma membrane"/>
    <property type="evidence" value="ECO:0007669"/>
    <property type="project" value="TreeGrafter"/>
</dbReference>
<dbReference type="Proteomes" id="UP000694546">
    <property type="component" value="Chromosome 14"/>
</dbReference>
<accession>A0A8C5CV72</accession>
<dbReference type="KEGG" id="gmh:115559074"/>
<dbReference type="AlphaFoldDB" id="A0A8C5CV72"/>
<keyword evidence="14" id="KW-1015">Disulfide bond</keyword>
<evidence type="ECO:0000256" key="16">
    <source>
        <dbReference type="ARBA" id="ARBA00046158"/>
    </source>
</evidence>
<keyword evidence="12 18" id="KW-0406">Ion transport</keyword>
<dbReference type="GeneTree" id="ENSGT01030000234579"/>
<dbReference type="PANTHER" id="PTHR11523">
    <property type="entry name" value="SODIUM/POTASSIUM-DEPENDENT ATPASE BETA SUBUNIT"/>
    <property type="match status" value="1"/>
</dbReference>
<evidence type="ECO:0000313" key="20">
    <source>
        <dbReference type="Proteomes" id="UP000694546"/>
    </source>
</evidence>
<evidence type="ECO:0000256" key="12">
    <source>
        <dbReference type="ARBA" id="ARBA00023065"/>
    </source>
</evidence>
<keyword evidence="8" id="KW-0130">Cell adhesion</keyword>
<dbReference type="GO" id="GO:0001671">
    <property type="term" value="F:ATPase activator activity"/>
    <property type="evidence" value="ECO:0007669"/>
    <property type="project" value="TreeGrafter"/>
</dbReference>
<evidence type="ECO:0000256" key="9">
    <source>
        <dbReference type="ARBA" id="ARBA00022958"/>
    </source>
</evidence>
<dbReference type="PANTHER" id="PTHR11523:SF11">
    <property type="entry name" value="POTASSIUM-TRANSPORTING ATPASE SUBUNIT BETA"/>
    <property type="match status" value="1"/>
</dbReference>
<dbReference type="OMA" id="APRVNCT"/>
<evidence type="ECO:0000256" key="10">
    <source>
        <dbReference type="ARBA" id="ARBA00022968"/>
    </source>
</evidence>
<dbReference type="GO" id="GO:0030007">
    <property type="term" value="P:intracellular potassium ion homeostasis"/>
    <property type="evidence" value="ECO:0007669"/>
    <property type="project" value="TreeGrafter"/>
</dbReference>
<dbReference type="Gene3D" id="2.60.40.1660">
    <property type="entry name" value="Na, k-atpase alpha subunit"/>
    <property type="match status" value="1"/>
</dbReference>
<protein>
    <recommendedName>
        <fullName evidence="18">Sodium/potassium-transporting ATPase subunit beta</fullName>
    </recommendedName>
</protein>
<evidence type="ECO:0000256" key="6">
    <source>
        <dbReference type="ARBA" id="ARBA00022692"/>
    </source>
</evidence>
<keyword evidence="3 18" id="KW-0813">Transport</keyword>
<dbReference type="NCBIfam" id="TIGR01107">
    <property type="entry name" value="Na_K_ATPase_bet"/>
    <property type="match status" value="1"/>
</dbReference>
<keyword evidence="10" id="KW-0735">Signal-anchor</keyword>
<evidence type="ECO:0000256" key="14">
    <source>
        <dbReference type="ARBA" id="ARBA00023157"/>
    </source>
</evidence>
<dbReference type="GO" id="GO:1990573">
    <property type="term" value="P:potassium ion import across plasma membrane"/>
    <property type="evidence" value="ECO:0007669"/>
    <property type="project" value="TreeGrafter"/>
</dbReference>
<proteinExistence type="inferred from homology"/>
<evidence type="ECO:0000256" key="4">
    <source>
        <dbReference type="ARBA" id="ARBA00022475"/>
    </source>
</evidence>
<dbReference type="GO" id="GO:0006883">
    <property type="term" value="P:intracellular sodium ion homeostasis"/>
    <property type="evidence" value="ECO:0007669"/>
    <property type="project" value="TreeGrafter"/>
</dbReference>
<dbReference type="Ensembl" id="ENSGMOT00000076037.1">
    <property type="protein sequence ID" value="ENSGMOP00000065726.1"/>
    <property type="gene ID" value="ENSGMOG00000000187.2"/>
</dbReference>
<name>A0A8C5CV72_GADMO</name>
<comment type="function">
    <text evidence="16">The beta subunit of the gastric H(+)/K(+) ATPase pump which transports H(+) ions in exchange for K(+) ions across the apical membrane of parietal cells. Plays a structural and regulatory role in the assembly and membrane targeting of a functionally active pump. Within a transport cycle, the transfer of a H(+) ion across the membrane is coupled to ATP hydrolysis and is associated with a transient phosphorylation of the alpha subunit that shifts the pump conformation from inward-facing (E1) to outward-facing state (E2). Interacts with the phosphorylation domain of the alpha subunit and functions as a ratchet, stabilizing the lumenal-open E2 conformation and preventing the reverse reaction of the transport cycle.</text>
</comment>
<dbReference type="RefSeq" id="XP_030233591.1">
    <property type="nucleotide sequence ID" value="XM_030377731.1"/>
</dbReference>
<dbReference type="PROSITE" id="PS00390">
    <property type="entry name" value="ATPASE_NA_K_BETA_1"/>
    <property type="match status" value="1"/>
</dbReference>
<gene>
    <name evidence="19" type="primary">atp4b</name>
</gene>
<evidence type="ECO:0000256" key="11">
    <source>
        <dbReference type="ARBA" id="ARBA00022989"/>
    </source>
</evidence>
<keyword evidence="13 18" id="KW-0472">Membrane</keyword>
<evidence type="ECO:0000256" key="15">
    <source>
        <dbReference type="ARBA" id="ARBA00023180"/>
    </source>
</evidence>
<evidence type="ECO:0000256" key="3">
    <source>
        <dbReference type="ARBA" id="ARBA00022448"/>
    </source>
</evidence>
<sequence length="305" mass="35019">MAALKEKRTCGQRCEDFGRFVWNSDNGTLFGRTPEKWVYISLYYVAFYVVMTGLFCLAIWTLMYTLDPYTPDYQDRLPSPGVMVWPDKYDEEHIVITYNSSDKVSVSKMSSCLHNFLGQYNDTLQKDCDHNCTKGKYFMQHNFLPGTHTKESCSFSVSQLGNCSGLHDPTFGYNCDMPCVIIKMNRIINYLPSKNNTQDIQVNCTVLEGEENVKKIEYFPENALMDRSYFPYYGKLAQPNYLNPLVAVRISLTGKRSAKFQCRVVADKITYENIHDPYEGKVVFTLQNLHVPSSPSSVHHHSSTL</sequence>
<comment type="subunit">
    <text evidence="17">The ATPase pump is composed of two subunits: alpha (catalytic) and beta (regulatory). Interacts with alpha subunit ATP12A; this interaction is required for the formation of a functionally active pump and targeting at the plasma membrane. Interacts (via N-terminus) with alpha subunit ATP4A (via the P-domain).</text>
</comment>
<dbReference type="GeneID" id="115559074"/>
<reference evidence="19" key="2">
    <citation type="submission" date="2025-09" db="UniProtKB">
        <authorList>
            <consortium name="Ensembl"/>
        </authorList>
    </citation>
    <scope>IDENTIFICATION</scope>
</reference>
<comment type="subcellular location">
    <subcellularLocation>
        <location evidence="1">Apical cell membrane</location>
        <topology evidence="1">Single-pass type II membrane protein</topology>
    </subcellularLocation>
    <subcellularLocation>
        <location evidence="18">Membrane</location>
    </subcellularLocation>
</comment>
<evidence type="ECO:0000256" key="1">
    <source>
        <dbReference type="ARBA" id="ARBA00004655"/>
    </source>
</evidence>
<keyword evidence="9" id="KW-0630">Potassium</keyword>
<evidence type="ECO:0000256" key="18">
    <source>
        <dbReference type="RuleBase" id="RU362099"/>
    </source>
</evidence>
<keyword evidence="7" id="KW-0375">Hydrogen ion transport</keyword>
<dbReference type="InterPro" id="IPR038702">
    <property type="entry name" value="Na/K_ATPase_sub_beta_sf"/>
</dbReference>
<dbReference type="GO" id="GO:0016324">
    <property type="term" value="C:apical plasma membrane"/>
    <property type="evidence" value="ECO:0007669"/>
    <property type="project" value="UniProtKB-SubCell"/>
</dbReference>
<feature type="transmembrane region" description="Helical" evidence="18">
    <location>
        <begin position="42"/>
        <end position="66"/>
    </location>
</feature>
<reference evidence="19" key="1">
    <citation type="submission" date="2025-08" db="UniProtKB">
        <authorList>
            <consortium name="Ensembl"/>
        </authorList>
    </citation>
    <scope>IDENTIFICATION</scope>
</reference>
<evidence type="ECO:0000256" key="13">
    <source>
        <dbReference type="ARBA" id="ARBA00023136"/>
    </source>
</evidence>
<dbReference type="GO" id="GO:0005890">
    <property type="term" value="C:sodium:potassium-exchanging ATPase complex"/>
    <property type="evidence" value="ECO:0007669"/>
    <property type="project" value="InterPro"/>
</dbReference>